<dbReference type="InterPro" id="IPR011990">
    <property type="entry name" value="TPR-like_helical_dom_sf"/>
</dbReference>
<dbReference type="GO" id="GO:0031416">
    <property type="term" value="C:NatB complex"/>
    <property type="evidence" value="ECO:0007669"/>
    <property type="project" value="TreeGrafter"/>
</dbReference>
<dbReference type="Proteomes" id="UP001177140">
    <property type="component" value="Unassembled WGS sequence"/>
</dbReference>
<reference evidence="1" key="1">
    <citation type="submission" date="2022-03" db="EMBL/GenBank/DDBJ databases">
        <title>A functionally conserved STORR gene fusion in Papaver species that diverged 16.8 million years ago.</title>
        <authorList>
            <person name="Catania T."/>
        </authorList>
    </citation>
    <scope>NUCLEOTIDE SEQUENCE</scope>
    <source>
        <strain evidence="1">S-191538</strain>
    </source>
</reference>
<keyword evidence="2" id="KW-1185">Reference proteome</keyword>
<proteinExistence type="predicted"/>
<gene>
    <name evidence="1" type="ORF">MKW94_012445</name>
</gene>
<protein>
    <submittedName>
        <fullName evidence="1">Uncharacterized protein</fullName>
    </submittedName>
</protein>
<sequence>MATGMLKNDIRKVKDLIESRQFIQALMLIKELESEYPSSAQVLVLKALVYAITGHTKALSICSDAIMEALTDTSVLPDVLKTSQIICQILGDEVSATILYRKAMAKDSNNLDLLMGLFQCYVRESSFIDQLLISLNMYKLSRKNKFLMLAVFSIQLQVVSHLVKKHATTHNMDEPENLLVYISVPKQQGEYNHAREILSMLGTTLLVGEVSKLQIKGDMLLARLSDYVAAMEILRQKSETCSDDRQLFLNNLIELLDDDSEWCHPPLVLAHKLSQLSENEFMQNQFGTNLSEALALKLGNLPKEVHGRLGDDELDEVADEYFN</sequence>
<organism evidence="1 2">
    <name type="scientific">Papaver nudicaule</name>
    <name type="common">Iceland poppy</name>
    <dbReference type="NCBI Taxonomy" id="74823"/>
    <lineage>
        <taxon>Eukaryota</taxon>
        <taxon>Viridiplantae</taxon>
        <taxon>Streptophyta</taxon>
        <taxon>Embryophyta</taxon>
        <taxon>Tracheophyta</taxon>
        <taxon>Spermatophyta</taxon>
        <taxon>Magnoliopsida</taxon>
        <taxon>Ranunculales</taxon>
        <taxon>Papaveraceae</taxon>
        <taxon>Papaveroideae</taxon>
        <taxon>Papaver</taxon>
    </lineage>
</organism>
<comment type="caution">
    <text evidence="1">The sequence shown here is derived from an EMBL/GenBank/DDBJ whole genome shotgun (WGS) entry which is preliminary data.</text>
</comment>
<feature type="non-terminal residue" evidence="1">
    <location>
        <position position="1"/>
    </location>
</feature>
<evidence type="ECO:0000313" key="2">
    <source>
        <dbReference type="Proteomes" id="UP001177140"/>
    </source>
</evidence>
<dbReference type="AlphaFoldDB" id="A0AA41RTF4"/>
<dbReference type="EMBL" id="JAJJMA010011517">
    <property type="protein sequence ID" value="MCL7022480.1"/>
    <property type="molecule type" value="Genomic_DNA"/>
</dbReference>
<evidence type="ECO:0000313" key="1">
    <source>
        <dbReference type="EMBL" id="MCL7022480.1"/>
    </source>
</evidence>
<dbReference type="SUPFAM" id="SSF48452">
    <property type="entry name" value="TPR-like"/>
    <property type="match status" value="1"/>
</dbReference>
<dbReference type="Gene3D" id="1.25.40.1040">
    <property type="match status" value="1"/>
</dbReference>
<accession>A0AA41RTF4</accession>
<dbReference type="PANTHER" id="PTHR22767:SF3">
    <property type="entry name" value="N-ALPHA-ACETYLTRANSFERASE 25, NATB AUXILIARY SUBUNIT"/>
    <property type="match status" value="1"/>
</dbReference>
<name>A0AA41RTF4_PAPNU</name>
<dbReference type="PANTHER" id="PTHR22767">
    <property type="entry name" value="N-TERMINAL ACETYLTRANSFERASE-RELATED"/>
    <property type="match status" value="1"/>
</dbReference>